<feature type="compositionally biased region" description="Pro residues" evidence="1">
    <location>
        <begin position="451"/>
        <end position="471"/>
    </location>
</feature>
<feature type="compositionally biased region" description="Polar residues" evidence="1">
    <location>
        <begin position="472"/>
        <end position="489"/>
    </location>
</feature>
<evidence type="ECO:0000313" key="2">
    <source>
        <dbReference type="EMBL" id="TFK46361.1"/>
    </source>
</evidence>
<feature type="compositionally biased region" description="Polar residues" evidence="1">
    <location>
        <begin position="212"/>
        <end position="233"/>
    </location>
</feature>
<dbReference type="Proteomes" id="UP000305948">
    <property type="component" value="Unassembled WGS sequence"/>
</dbReference>
<feature type="compositionally biased region" description="Polar residues" evidence="1">
    <location>
        <begin position="265"/>
        <end position="295"/>
    </location>
</feature>
<feature type="compositionally biased region" description="Low complexity" evidence="1">
    <location>
        <begin position="296"/>
        <end position="318"/>
    </location>
</feature>
<proteinExistence type="predicted"/>
<feature type="compositionally biased region" description="Basic and acidic residues" evidence="1">
    <location>
        <begin position="186"/>
        <end position="195"/>
    </location>
</feature>
<gene>
    <name evidence="2" type="ORF">OE88DRAFT_913210</name>
</gene>
<feature type="region of interest" description="Disordered" evidence="1">
    <location>
        <begin position="186"/>
        <end position="489"/>
    </location>
</feature>
<evidence type="ECO:0000256" key="1">
    <source>
        <dbReference type="SAM" id="MobiDB-lite"/>
    </source>
</evidence>
<name>A0A5C3MY03_9AGAM</name>
<sequence length="634" mass="67995">MDFKCRFQPEIAPLWSFRLGFPPLPNTELDALYDRAKVFLLKQALYLRWAVEETAAQSSDYLLCIIQAHDAPLPTRLRLPTQGSAFLEHSKSDEWRSILENPRLFLADEADLTSEDPLRNIFLMLQAIYPGTLYIACQAPNGRLSGRSVPPLAWVQAHDASLAHVLGAERHRALLRVCRSHSADDIEMKAPRPSDARAGGCSLSGKVDQSKRSTGGKRTNWRRQANPNAGSSVNTSFGNHSSGSGGGGNQNRKGPSTSHGGRPTSPFTQSASASSPEQAHTSFSPGPESNLNAPVSSAESSPSTPEQTSASSSAQSSAADKDGKERFTLNATRPDASSDSTSKCQTDTAAPSLPSQSEMQKYPGRQAARRSGRRGFNNGRGTHSRDRGARLQGPRPRRLDLRDKERRVQTLESEEQPTGAETLFPSQAATVPSPLLESRGGTKLPFQTTPRPGPPSSPPHPAHLPSRPNPEPQSTTATNGSTPCLLSPNGTATAGTARCASGTNPAYLSIPRARTFYRASAGHSFQIPGIHNPVPVHLVVGRKYAHEFLWLGKCGWGSDSGCADLPCRVSCLERVGLVQASPIAGHACCIFHPCIRVGAIAWSVPLTLVMPPIKKNCGTNPLRPAYTSSVSSLP</sequence>
<reference evidence="2 3" key="1">
    <citation type="journal article" date="2019" name="Nat. Ecol. Evol.">
        <title>Megaphylogeny resolves global patterns of mushroom evolution.</title>
        <authorList>
            <person name="Varga T."/>
            <person name="Krizsan K."/>
            <person name="Foldi C."/>
            <person name="Dima B."/>
            <person name="Sanchez-Garcia M."/>
            <person name="Sanchez-Ramirez S."/>
            <person name="Szollosi G.J."/>
            <person name="Szarkandi J.G."/>
            <person name="Papp V."/>
            <person name="Albert L."/>
            <person name="Andreopoulos W."/>
            <person name="Angelini C."/>
            <person name="Antonin V."/>
            <person name="Barry K.W."/>
            <person name="Bougher N.L."/>
            <person name="Buchanan P."/>
            <person name="Buyck B."/>
            <person name="Bense V."/>
            <person name="Catcheside P."/>
            <person name="Chovatia M."/>
            <person name="Cooper J."/>
            <person name="Damon W."/>
            <person name="Desjardin D."/>
            <person name="Finy P."/>
            <person name="Geml J."/>
            <person name="Haridas S."/>
            <person name="Hughes K."/>
            <person name="Justo A."/>
            <person name="Karasinski D."/>
            <person name="Kautmanova I."/>
            <person name="Kiss B."/>
            <person name="Kocsube S."/>
            <person name="Kotiranta H."/>
            <person name="LaButti K.M."/>
            <person name="Lechner B.E."/>
            <person name="Liimatainen K."/>
            <person name="Lipzen A."/>
            <person name="Lukacs Z."/>
            <person name="Mihaltcheva S."/>
            <person name="Morgado L.N."/>
            <person name="Niskanen T."/>
            <person name="Noordeloos M.E."/>
            <person name="Ohm R.A."/>
            <person name="Ortiz-Santana B."/>
            <person name="Ovrebo C."/>
            <person name="Racz N."/>
            <person name="Riley R."/>
            <person name="Savchenko A."/>
            <person name="Shiryaev A."/>
            <person name="Soop K."/>
            <person name="Spirin V."/>
            <person name="Szebenyi C."/>
            <person name="Tomsovsky M."/>
            <person name="Tulloss R.E."/>
            <person name="Uehling J."/>
            <person name="Grigoriev I.V."/>
            <person name="Vagvolgyi C."/>
            <person name="Papp T."/>
            <person name="Martin F.M."/>
            <person name="Miettinen O."/>
            <person name="Hibbett D.S."/>
            <person name="Nagy L.G."/>
        </authorList>
    </citation>
    <scope>NUCLEOTIDE SEQUENCE [LARGE SCALE GENOMIC DNA]</scope>
    <source>
        <strain evidence="2 3">OMC1185</strain>
    </source>
</reference>
<organism evidence="2 3">
    <name type="scientific">Heliocybe sulcata</name>
    <dbReference type="NCBI Taxonomy" id="5364"/>
    <lineage>
        <taxon>Eukaryota</taxon>
        <taxon>Fungi</taxon>
        <taxon>Dikarya</taxon>
        <taxon>Basidiomycota</taxon>
        <taxon>Agaricomycotina</taxon>
        <taxon>Agaricomycetes</taxon>
        <taxon>Gloeophyllales</taxon>
        <taxon>Gloeophyllaceae</taxon>
        <taxon>Heliocybe</taxon>
    </lineage>
</organism>
<protein>
    <submittedName>
        <fullName evidence="2">Uncharacterized protein</fullName>
    </submittedName>
</protein>
<dbReference type="EMBL" id="ML213530">
    <property type="protein sequence ID" value="TFK46361.1"/>
    <property type="molecule type" value="Genomic_DNA"/>
</dbReference>
<evidence type="ECO:0000313" key="3">
    <source>
        <dbReference type="Proteomes" id="UP000305948"/>
    </source>
</evidence>
<feature type="compositionally biased region" description="Polar residues" evidence="1">
    <location>
        <begin position="329"/>
        <end position="359"/>
    </location>
</feature>
<dbReference type="AlphaFoldDB" id="A0A5C3MY03"/>
<keyword evidence="3" id="KW-1185">Reference proteome</keyword>
<feature type="compositionally biased region" description="Basic and acidic residues" evidence="1">
    <location>
        <begin position="397"/>
        <end position="409"/>
    </location>
</feature>
<accession>A0A5C3MY03</accession>